<feature type="compositionally biased region" description="Polar residues" evidence="1">
    <location>
        <begin position="115"/>
        <end position="127"/>
    </location>
</feature>
<organism evidence="2 3">
    <name type="scientific">Triplophysa rosa</name>
    <name type="common">Cave loach</name>
    <dbReference type="NCBI Taxonomy" id="992332"/>
    <lineage>
        <taxon>Eukaryota</taxon>
        <taxon>Metazoa</taxon>
        <taxon>Chordata</taxon>
        <taxon>Craniata</taxon>
        <taxon>Vertebrata</taxon>
        <taxon>Euteleostomi</taxon>
        <taxon>Actinopterygii</taxon>
        <taxon>Neopterygii</taxon>
        <taxon>Teleostei</taxon>
        <taxon>Ostariophysi</taxon>
        <taxon>Cypriniformes</taxon>
        <taxon>Nemacheilidae</taxon>
        <taxon>Triplophysa</taxon>
    </lineage>
</organism>
<dbReference type="Proteomes" id="UP001059041">
    <property type="component" value="Linkage Group LG7"/>
</dbReference>
<sequence>MMQWVHVCAEEWPCGNADDSAKSQDKEGGDDCESDITFGEMEQRLDLLQEHLNRLESQMTTDIQAILQLLQRQSASGPPAYSTVAVSPEYNKPVQPVTAIQTQHPRSLQLSIRQASLPDSSPGNSTALDLHRPSSDPGLPGQARVTMHRQNRFSRNLFPSKQPLTQGRELKVICT</sequence>
<dbReference type="EMBL" id="JAFHDT010000007">
    <property type="protein sequence ID" value="KAI7807627.1"/>
    <property type="molecule type" value="Genomic_DNA"/>
</dbReference>
<keyword evidence="3" id="KW-1185">Reference proteome</keyword>
<reference evidence="2" key="1">
    <citation type="submission" date="2021-02" db="EMBL/GenBank/DDBJ databases">
        <title>Comparative genomics reveals that relaxation of natural selection precedes convergent phenotypic evolution of cavefish.</title>
        <authorList>
            <person name="Peng Z."/>
        </authorList>
    </citation>
    <scope>NUCLEOTIDE SEQUENCE</scope>
    <source>
        <tissue evidence="2">Muscle</tissue>
    </source>
</reference>
<comment type="caution">
    <text evidence="2">The sequence shown here is derived from an EMBL/GenBank/DDBJ whole genome shotgun (WGS) entry which is preliminary data.</text>
</comment>
<accession>A0A9W8C5A6</accession>
<protein>
    <submittedName>
        <fullName evidence="2">Potassium voltage-gated channel subfamily H member 2</fullName>
    </submittedName>
</protein>
<dbReference type="AlphaFoldDB" id="A0A9W8C5A6"/>
<name>A0A9W8C5A6_TRIRA</name>
<feature type="region of interest" description="Disordered" evidence="1">
    <location>
        <begin position="115"/>
        <end position="143"/>
    </location>
</feature>
<evidence type="ECO:0000256" key="1">
    <source>
        <dbReference type="SAM" id="MobiDB-lite"/>
    </source>
</evidence>
<proteinExistence type="predicted"/>
<evidence type="ECO:0000313" key="2">
    <source>
        <dbReference type="EMBL" id="KAI7807627.1"/>
    </source>
</evidence>
<evidence type="ECO:0000313" key="3">
    <source>
        <dbReference type="Proteomes" id="UP001059041"/>
    </source>
</evidence>
<gene>
    <name evidence="2" type="ORF">IRJ41_007777</name>
</gene>